<evidence type="ECO:0000313" key="3">
    <source>
        <dbReference type="EMBL" id="POM78738.1"/>
    </source>
</evidence>
<keyword evidence="4" id="KW-1185">Reference proteome</keyword>
<organism evidence="3 4">
    <name type="scientific">Phytophthora palmivora</name>
    <dbReference type="NCBI Taxonomy" id="4796"/>
    <lineage>
        <taxon>Eukaryota</taxon>
        <taxon>Sar</taxon>
        <taxon>Stramenopiles</taxon>
        <taxon>Oomycota</taxon>
        <taxon>Peronosporomycetes</taxon>
        <taxon>Peronosporales</taxon>
        <taxon>Peronosporaceae</taxon>
        <taxon>Phytophthora</taxon>
    </lineage>
</organism>
<evidence type="ECO:0000256" key="2">
    <source>
        <dbReference type="SAM" id="Phobius"/>
    </source>
</evidence>
<dbReference type="AlphaFoldDB" id="A0A2P4YLR2"/>
<sequence>MGAEVTKNELKFLMAAIMLSLGIEFPYALAHLMRRRNETSKYFRCMLPTLAIYLADLTSQGATDEVELSSDDGVDFFENGSDMSSWDGSDDASSESSDGDFASGYWSASDDDGDYNGSSGDNCDDNKD</sequence>
<feature type="compositionally biased region" description="Acidic residues" evidence="1">
    <location>
        <begin position="64"/>
        <end position="75"/>
    </location>
</feature>
<dbReference type="EMBL" id="NCKW01001922">
    <property type="protein sequence ID" value="POM78738.1"/>
    <property type="molecule type" value="Genomic_DNA"/>
</dbReference>
<keyword evidence="2" id="KW-0812">Transmembrane</keyword>
<keyword evidence="2" id="KW-0472">Membrane</keyword>
<dbReference type="OrthoDB" id="145412at2759"/>
<name>A0A2P4YLR2_9STRA</name>
<proteinExistence type="predicted"/>
<keyword evidence="2" id="KW-1133">Transmembrane helix</keyword>
<feature type="compositionally biased region" description="Low complexity" evidence="1">
    <location>
        <begin position="94"/>
        <end position="104"/>
    </location>
</feature>
<evidence type="ECO:0000256" key="1">
    <source>
        <dbReference type="SAM" id="MobiDB-lite"/>
    </source>
</evidence>
<gene>
    <name evidence="3" type="ORF">PHPALM_3704</name>
</gene>
<protein>
    <submittedName>
        <fullName evidence="3">Uncharacterized protein</fullName>
    </submittedName>
</protein>
<reference evidence="3 4" key="1">
    <citation type="journal article" date="2017" name="Genome Biol. Evol.">
        <title>Phytophthora megakarya and P. palmivora, closely related causal agents of cacao black pod rot, underwent increases in genome sizes and gene numbers by different mechanisms.</title>
        <authorList>
            <person name="Ali S.S."/>
            <person name="Shao J."/>
            <person name="Lary D.J."/>
            <person name="Kronmiller B."/>
            <person name="Shen D."/>
            <person name="Strem M.D."/>
            <person name="Amoako-Attah I."/>
            <person name="Akrofi A.Y."/>
            <person name="Begoude B.A."/>
            <person name="Ten Hoopen G.M."/>
            <person name="Coulibaly K."/>
            <person name="Kebe B.I."/>
            <person name="Melnick R.L."/>
            <person name="Guiltinan M.J."/>
            <person name="Tyler B.M."/>
            <person name="Meinhardt L.W."/>
            <person name="Bailey B.A."/>
        </authorList>
    </citation>
    <scope>NUCLEOTIDE SEQUENCE [LARGE SCALE GENOMIC DNA]</scope>
    <source>
        <strain evidence="4">sbr112.9</strain>
    </source>
</reference>
<feature type="region of interest" description="Disordered" evidence="1">
    <location>
        <begin position="64"/>
        <end position="128"/>
    </location>
</feature>
<dbReference type="Proteomes" id="UP000237271">
    <property type="component" value="Unassembled WGS sequence"/>
</dbReference>
<comment type="caution">
    <text evidence="3">The sequence shown here is derived from an EMBL/GenBank/DDBJ whole genome shotgun (WGS) entry which is preliminary data.</text>
</comment>
<accession>A0A2P4YLR2</accession>
<feature type="transmembrane region" description="Helical" evidence="2">
    <location>
        <begin position="12"/>
        <end position="32"/>
    </location>
</feature>
<evidence type="ECO:0000313" key="4">
    <source>
        <dbReference type="Proteomes" id="UP000237271"/>
    </source>
</evidence>